<evidence type="ECO:0000256" key="1">
    <source>
        <dbReference type="ARBA" id="ARBA00022649"/>
    </source>
</evidence>
<name>A0A1H6I0M0_MAGFU</name>
<organism evidence="2 3">
    <name type="scientific">Magnetospirillum fulvum</name>
    <name type="common">Rhodospirillum fulvum</name>
    <dbReference type="NCBI Taxonomy" id="1082"/>
    <lineage>
        <taxon>Bacteria</taxon>
        <taxon>Pseudomonadati</taxon>
        <taxon>Pseudomonadota</taxon>
        <taxon>Alphaproteobacteria</taxon>
        <taxon>Rhodospirillales</taxon>
        <taxon>Rhodospirillaceae</taxon>
        <taxon>Magnetospirillum</taxon>
    </lineage>
</organism>
<dbReference type="Gene3D" id="6.10.10.120">
    <property type="entry name" value="Antitoxin ParD1-like"/>
    <property type="match status" value="1"/>
</dbReference>
<dbReference type="EMBL" id="FNWO01000008">
    <property type="protein sequence ID" value="SEH41568.1"/>
    <property type="molecule type" value="Genomic_DNA"/>
</dbReference>
<protein>
    <submittedName>
        <fullName evidence="2">Antitoxin ParD1/3/4</fullName>
    </submittedName>
</protein>
<sequence length="96" mass="10537">MAAAEKRTFSLPREQASYIDSLVATGTYATSSEVIRAGLRALQERDAAVDRWLREEVVPVAVAIQTSPERAIPVERVFDEIRALHAKRIDGNGNAS</sequence>
<dbReference type="AlphaFoldDB" id="A0A1H6I0M0"/>
<gene>
    <name evidence="2" type="ORF">SAMN04244559_02217</name>
</gene>
<dbReference type="NCBIfam" id="TIGR02606">
    <property type="entry name" value="antidote_CC2985"/>
    <property type="match status" value="1"/>
</dbReference>
<keyword evidence="3" id="KW-1185">Reference proteome</keyword>
<dbReference type="CDD" id="cd22231">
    <property type="entry name" value="RHH_NikR_HicB-like"/>
    <property type="match status" value="1"/>
</dbReference>
<evidence type="ECO:0000313" key="2">
    <source>
        <dbReference type="EMBL" id="SEH41568.1"/>
    </source>
</evidence>
<dbReference type="OrthoDB" id="514770at2"/>
<dbReference type="RefSeq" id="WP_074768517.1">
    <property type="nucleotide sequence ID" value="NZ_FNWO01000008.1"/>
</dbReference>
<dbReference type="InterPro" id="IPR010985">
    <property type="entry name" value="Ribbon_hlx_hlx"/>
</dbReference>
<dbReference type="GO" id="GO:0006355">
    <property type="term" value="P:regulation of DNA-templated transcription"/>
    <property type="evidence" value="ECO:0007669"/>
    <property type="project" value="InterPro"/>
</dbReference>
<dbReference type="Pfam" id="PF03693">
    <property type="entry name" value="ParD_antitoxin"/>
    <property type="match status" value="1"/>
</dbReference>
<keyword evidence="1" id="KW-1277">Toxin-antitoxin system</keyword>
<reference evidence="3" key="1">
    <citation type="submission" date="2016-10" db="EMBL/GenBank/DDBJ databases">
        <authorList>
            <person name="Varghese N."/>
            <person name="Submissions S."/>
        </authorList>
    </citation>
    <scope>NUCLEOTIDE SEQUENCE [LARGE SCALE GENOMIC DNA]</scope>
    <source>
        <strain evidence="3">DSM 13234</strain>
    </source>
</reference>
<accession>A0A1H6I0M0</accession>
<dbReference type="Proteomes" id="UP000182983">
    <property type="component" value="Unassembled WGS sequence"/>
</dbReference>
<proteinExistence type="predicted"/>
<evidence type="ECO:0000313" key="3">
    <source>
        <dbReference type="Proteomes" id="UP000182983"/>
    </source>
</evidence>
<dbReference type="InterPro" id="IPR038296">
    <property type="entry name" value="ParD_sf"/>
</dbReference>
<dbReference type="SUPFAM" id="SSF47598">
    <property type="entry name" value="Ribbon-helix-helix"/>
    <property type="match status" value="1"/>
</dbReference>
<dbReference type="InterPro" id="IPR022789">
    <property type="entry name" value="ParD"/>
</dbReference>